<sequence>MPTAHLLFGFLGSGKTTLARDLEQRHRAVRFTPDVWMARLFGEDPPADSLSERRLACPPHRVIPGPRSRARDPEPLIMADESRAFRLVLSI</sequence>
<dbReference type="Pfam" id="PF13671">
    <property type="entry name" value="AAA_33"/>
    <property type="match status" value="1"/>
</dbReference>
<keyword evidence="2" id="KW-1185">Reference proteome</keyword>
<dbReference type="OrthoDB" id="2639622at2"/>
<evidence type="ECO:0000313" key="2">
    <source>
        <dbReference type="Proteomes" id="UP000305267"/>
    </source>
</evidence>
<dbReference type="Proteomes" id="UP000305267">
    <property type="component" value="Unassembled WGS sequence"/>
</dbReference>
<accession>A0A5C4LMZ5</accession>
<evidence type="ECO:0008006" key="3">
    <source>
        <dbReference type="Google" id="ProtNLM"/>
    </source>
</evidence>
<reference evidence="1 2" key="1">
    <citation type="submission" date="2019-06" db="EMBL/GenBank/DDBJ databases">
        <title>Genome of Methylobacterium sp. 17Sr1-39.</title>
        <authorList>
            <person name="Seo T."/>
        </authorList>
    </citation>
    <scope>NUCLEOTIDE SEQUENCE [LARGE SCALE GENOMIC DNA]</scope>
    <source>
        <strain evidence="1 2">17Sr1-39</strain>
    </source>
</reference>
<dbReference type="EMBL" id="VDDA01000001">
    <property type="protein sequence ID" value="TNC16089.1"/>
    <property type="molecule type" value="Genomic_DNA"/>
</dbReference>
<dbReference type="InterPro" id="IPR027417">
    <property type="entry name" value="P-loop_NTPase"/>
</dbReference>
<protein>
    <recommendedName>
        <fullName evidence="3">AAA domain-containing protein</fullName>
    </recommendedName>
</protein>
<dbReference type="AlphaFoldDB" id="A0A5C4LMZ5"/>
<dbReference type="SUPFAM" id="SSF52540">
    <property type="entry name" value="P-loop containing nucleoside triphosphate hydrolases"/>
    <property type="match status" value="1"/>
</dbReference>
<organism evidence="1 2">
    <name type="scientific">Methylobacterium terricola</name>
    <dbReference type="NCBI Taxonomy" id="2583531"/>
    <lineage>
        <taxon>Bacteria</taxon>
        <taxon>Pseudomonadati</taxon>
        <taxon>Pseudomonadota</taxon>
        <taxon>Alphaproteobacteria</taxon>
        <taxon>Hyphomicrobiales</taxon>
        <taxon>Methylobacteriaceae</taxon>
        <taxon>Methylobacterium</taxon>
    </lineage>
</organism>
<dbReference type="RefSeq" id="WP_139033906.1">
    <property type="nucleotide sequence ID" value="NZ_VDDA01000001.1"/>
</dbReference>
<evidence type="ECO:0000313" key="1">
    <source>
        <dbReference type="EMBL" id="TNC16089.1"/>
    </source>
</evidence>
<gene>
    <name evidence="1" type="ORF">FF100_02150</name>
</gene>
<dbReference type="Gene3D" id="3.40.50.300">
    <property type="entry name" value="P-loop containing nucleotide triphosphate hydrolases"/>
    <property type="match status" value="1"/>
</dbReference>
<comment type="caution">
    <text evidence="1">The sequence shown here is derived from an EMBL/GenBank/DDBJ whole genome shotgun (WGS) entry which is preliminary data.</text>
</comment>
<proteinExistence type="predicted"/>
<name>A0A5C4LMZ5_9HYPH</name>